<protein>
    <submittedName>
        <fullName evidence="1">Uncharacterized protein</fullName>
    </submittedName>
</protein>
<evidence type="ECO:0000313" key="1">
    <source>
        <dbReference type="EMBL" id="KNX38920.1"/>
    </source>
</evidence>
<organism evidence="1 2">
    <name type="scientific">Luteipulveratus halotolerans</name>
    <dbReference type="NCBI Taxonomy" id="1631356"/>
    <lineage>
        <taxon>Bacteria</taxon>
        <taxon>Bacillati</taxon>
        <taxon>Actinomycetota</taxon>
        <taxon>Actinomycetes</taxon>
        <taxon>Micrococcales</taxon>
        <taxon>Dermacoccaceae</taxon>
        <taxon>Luteipulveratus</taxon>
    </lineage>
</organism>
<proteinExistence type="predicted"/>
<name>A0A0L6CMN1_9MICO</name>
<dbReference type="Proteomes" id="UP000037397">
    <property type="component" value="Unassembled WGS sequence"/>
</dbReference>
<dbReference type="RefSeq" id="WP_050671453.1">
    <property type="nucleotide sequence ID" value="NZ_LAIR01000002.1"/>
</dbReference>
<comment type="caution">
    <text evidence="1">The sequence shown here is derived from an EMBL/GenBank/DDBJ whole genome shotgun (WGS) entry which is preliminary data.</text>
</comment>
<gene>
    <name evidence="1" type="ORF">VV01_20170</name>
</gene>
<accession>A0A0L6CMN1</accession>
<dbReference type="PATRIC" id="fig|1631356.3.peg.4051"/>
<evidence type="ECO:0000313" key="2">
    <source>
        <dbReference type="Proteomes" id="UP000037397"/>
    </source>
</evidence>
<sequence>MRDVFHGQILGVGSTSGVRVVVGRWLDSPLGAFADVMVADATGRRTLLAPTAEVADYVTATYTFDAVRQVPVTVSAGPDAWSVDAGPLQLTVALGGRTPLGRLLSVLPPSVAHSPALASLTDPVARVVLRGVRTRGTAGNGRREFYGATDQRAVTEADGSWDGTPLGRLAPVWPEPSFGFSSTPRRPSLVTLATTVDRTR</sequence>
<dbReference type="OrthoDB" id="3571220at2"/>
<dbReference type="STRING" id="1631356.VV01_20170"/>
<dbReference type="EMBL" id="LAIR01000002">
    <property type="protein sequence ID" value="KNX38920.1"/>
    <property type="molecule type" value="Genomic_DNA"/>
</dbReference>
<reference evidence="2" key="1">
    <citation type="submission" date="2015-03" db="EMBL/GenBank/DDBJ databases">
        <title>Luteipulveratus halotolerans sp. nov., a novel actinobacterium (Dermacoccaceae) from Sarawak, Malaysia.</title>
        <authorList>
            <person name="Juboi H."/>
            <person name="Basik A."/>
            <person name="Shamsul S.S."/>
            <person name="Arnold P."/>
            <person name="Schmitt E.K."/>
            <person name="Sanglier J.-J."/>
            <person name="Yeo T."/>
        </authorList>
    </citation>
    <scope>NUCLEOTIDE SEQUENCE [LARGE SCALE GENOMIC DNA]</scope>
    <source>
        <strain evidence="2">C296001</strain>
    </source>
</reference>
<keyword evidence="2" id="KW-1185">Reference proteome</keyword>
<dbReference type="AlphaFoldDB" id="A0A0L6CMN1"/>